<dbReference type="Proteomes" id="UP001251374">
    <property type="component" value="Unassembled WGS sequence"/>
</dbReference>
<comment type="caution">
    <text evidence="1">The sequence shown here is derived from an EMBL/GenBank/DDBJ whole genome shotgun (WGS) entry which is preliminary data.</text>
</comment>
<evidence type="ECO:0000313" key="2">
    <source>
        <dbReference type="Proteomes" id="UP001251374"/>
    </source>
</evidence>
<name>A0ABU1HK03_9GAMM</name>
<gene>
    <name evidence="1" type="ORF">QC821_20135</name>
</gene>
<dbReference type="RefSeq" id="WP_309725065.1">
    <property type="nucleotide sequence ID" value="NZ_JARWAM010000022.1"/>
</dbReference>
<accession>A0ABU1HK03</accession>
<reference evidence="1 2" key="1">
    <citation type="submission" date="2023-04" db="EMBL/GenBank/DDBJ databases">
        <title>A long-awaited taxogenomic arrangement of the family Halomonadaceae.</title>
        <authorList>
            <person name="De La Haba R."/>
            <person name="Chuvochina M."/>
            <person name="Wittouck S."/>
            <person name="Arahal D.R."/>
            <person name="Sanchez-Porro C."/>
            <person name="Hugenholtz P."/>
            <person name="Ventosa A."/>
        </authorList>
    </citation>
    <scope>NUCLEOTIDE SEQUENCE [LARGE SCALE GENOMIC DNA]</scope>
    <source>
        <strain evidence="1 2">DSM 26770</strain>
    </source>
</reference>
<keyword evidence="2" id="KW-1185">Reference proteome</keyword>
<sequence>MELKDFVKATLEQIVEGASLAQETIKERGGIVNPTSMYFQKDGSWNNYQHAMPQEVVFDVGLTSTDNRGSSEGIGVFLGSISLGKKNDAAVENVAVSKVKFSVPLVLPPGDKLYE</sequence>
<organism evidence="1 2">
    <name type="scientific">Franzmannia qiaohouensis</name>
    <dbReference type="NCBI Taxonomy" id="1329370"/>
    <lineage>
        <taxon>Bacteria</taxon>
        <taxon>Pseudomonadati</taxon>
        <taxon>Pseudomonadota</taxon>
        <taxon>Gammaproteobacteria</taxon>
        <taxon>Oceanospirillales</taxon>
        <taxon>Halomonadaceae</taxon>
        <taxon>Franzmannia</taxon>
    </lineage>
</organism>
<dbReference type="EMBL" id="JARWAM010000022">
    <property type="protein sequence ID" value="MDR5907587.1"/>
    <property type="molecule type" value="Genomic_DNA"/>
</dbReference>
<proteinExistence type="predicted"/>
<protein>
    <submittedName>
        <fullName evidence="1">Uncharacterized protein</fullName>
    </submittedName>
</protein>
<evidence type="ECO:0000313" key="1">
    <source>
        <dbReference type="EMBL" id="MDR5907587.1"/>
    </source>
</evidence>